<accession>A0A8J5CK51</accession>
<dbReference type="AlphaFoldDB" id="A0A8J5CK51"/>
<protein>
    <submittedName>
        <fullName evidence="2">Uncharacterized protein</fullName>
    </submittedName>
</protein>
<dbReference type="EMBL" id="JACEEZ010021123">
    <property type="protein sequence ID" value="KAG0713760.1"/>
    <property type="molecule type" value="Genomic_DNA"/>
</dbReference>
<dbReference type="OrthoDB" id="6377149at2759"/>
<gene>
    <name evidence="2" type="ORF">GWK47_015518</name>
</gene>
<evidence type="ECO:0000313" key="3">
    <source>
        <dbReference type="Proteomes" id="UP000770661"/>
    </source>
</evidence>
<evidence type="ECO:0000313" key="2">
    <source>
        <dbReference type="EMBL" id="KAG0713760.1"/>
    </source>
</evidence>
<dbReference type="Proteomes" id="UP000770661">
    <property type="component" value="Unassembled WGS sequence"/>
</dbReference>
<feature type="region of interest" description="Disordered" evidence="1">
    <location>
        <begin position="72"/>
        <end position="110"/>
    </location>
</feature>
<keyword evidence="3" id="KW-1185">Reference proteome</keyword>
<organism evidence="2 3">
    <name type="scientific">Chionoecetes opilio</name>
    <name type="common">Atlantic snow crab</name>
    <name type="synonym">Cancer opilio</name>
    <dbReference type="NCBI Taxonomy" id="41210"/>
    <lineage>
        <taxon>Eukaryota</taxon>
        <taxon>Metazoa</taxon>
        <taxon>Ecdysozoa</taxon>
        <taxon>Arthropoda</taxon>
        <taxon>Crustacea</taxon>
        <taxon>Multicrustacea</taxon>
        <taxon>Malacostraca</taxon>
        <taxon>Eumalacostraca</taxon>
        <taxon>Eucarida</taxon>
        <taxon>Decapoda</taxon>
        <taxon>Pleocyemata</taxon>
        <taxon>Brachyura</taxon>
        <taxon>Eubrachyura</taxon>
        <taxon>Majoidea</taxon>
        <taxon>Majidae</taxon>
        <taxon>Chionoecetes</taxon>
    </lineage>
</organism>
<sequence>MKLLLGDKYSTFDPELFKQLFYQRPAYCYKNVLFCVKDNLDPDAIAKLADDFVATFLHNMSLQYPQLRPRTTLSSPCSPSGYPSFDRKANAGNTNDPAHPHLSNAIYRPRPPLKTSTAAAAFRSGKPRTLLEPRQLRQQSLKVRPPLLVRGIKRKGEKLVQHISRQTSSLLRLHEKRSNFSFLIDTAPMSALSPRPPVKRTLPPILHLFAAKRDQNTCLHHGAP</sequence>
<comment type="caution">
    <text evidence="2">The sequence shown here is derived from an EMBL/GenBank/DDBJ whole genome shotgun (WGS) entry which is preliminary data.</text>
</comment>
<name>A0A8J5CK51_CHIOP</name>
<proteinExistence type="predicted"/>
<evidence type="ECO:0000256" key="1">
    <source>
        <dbReference type="SAM" id="MobiDB-lite"/>
    </source>
</evidence>
<reference evidence="2" key="1">
    <citation type="submission" date="2020-07" db="EMBL/GenBank/DDBJ databases">
        <title>The High-quality genome of the commercially important snow crab, Chionoecetes opilio.</title>
        <authorList>
            <person name="Jeong J.-H."/>
            <person name="Ryu S."/>
        </authorList>
    </citation>
    <scope>NUCLEOTIDE SEQUENCE</scope>
    <source>
        <strain evidence="2">MADBK_172401_WGS</strain>
        <tissue evidence="2">Digestive gland</tissue>
    </source>
</reference>